<proteinExistence type="inferred from homology"/>
<dbReference type="EC" id="2.7.1.33" evidence="5 14"/>
<evidence type="ECO:0000313" key="18">
    <source>
        <dbReference type="Proteomes" id="UP000613743"/>
    </source>
</evidence>
<dbReference type="Pfam" id="PF00485">
    <property type="entry name" value="PRK"/>
    <property type="match status" value="1"/>
</dbReference>
<evidence type="ECO:0000256" key="3">
    <source>
        <dbReference type="ARBA" id="ARBA00005225"/>
    </source>
</evidence>
<dbReference type="FunFam" id="3.40.50.300:FF:000242">
    <property type="entry name" value="Pantothenate kinase"/>
    <property type="match status" value="1"/>
</dbReference>
<gene>
    <name evidence="14 17" type="primary">coaA</name>
    <name evidence="17" type="ORF">GCM10009332_33020</name>
</gene>
<dbReference type="PIRSF" id="PIRSF000545">
    <property type="entry name" value="Pantothenate_kin"/>
    <property type="match status" value="1"/>
</dbReference>
<protein>
    <recommendedName>
        <fullName evidence="6 14">Pantothenate kinase</fullName>
        <ecNumber evidence="5 14">2.7.1.33</ecNumber>
    </recommendedName>
    <alternativeName>
        <fullName evidence="13 14">Pantothenic acid kinase</fullName>
    </alternativeName>
</protein>
<evidence type="ECO:0000256" key="11">
    <source>
        <dbReference type="ARBA" id="ARBA00022840"/>
    </source>
</evidence>
<evidence type="ECO:0000259" key="16">
    <source>
        <dbReference type="Pfam" id="PF00485"/>
    </source>
</evidence>
<evidence type="ECO:0000256" key="1">
    <source>
        <dbReference type="ARBA" id="ARBA00001206"/>
    </source>
</evidence>
<evidence type="ECO:0000256" key="2">
    <source>
        <dbReference type="ARBA" id="ARBA00004496"/>
    </source>
</evidence>
<evidence type="ECO:0000256" key="14">
    <source>
        <dbReference type="HAMAP-Rule" id="MF_00215"/>
    </source>
</evidence>
<evidence type="ECO:0000256" key="5">
    <source>
        <dbReference type="ARBA" id="ARBA00012102"/>
    </source>
</evidence>
<evidence type="ECO:0000256" key="15">
    <source>
        <dbReference type="RuleBase" id="RU003530"/>
    </source>
</evidence>
<dbReference type="InterPro" id="IPR004566">
    <property type="entry name" value="PanK"/>
</dbReference>
<dbReference type="RefSeq" id="WP_188923016.1">
    <property type="nucleotide sequence ID" value="NZ_BMPZ01000016.1"/>
</dbReference>
<dbReference type="GO" id="GO:0015937">
    <property type="term" value="P:coenzyme A biosynthetic process"/>
    <property type="evidence" value="ECO:0007669"/>
    <property type="project" value="UniProtKB-UniRule"/>
</dbReference>
<dbReference type="PANTHER" id="PTHR10285">
    <property type="entry name" value="URIDINE KINASE"/>
    <property type="match status" value="1"/>
</dbReference>
<evidence type="ECO:0000256" key="4">
    <source>
        <dbReference type="ARBA" id="ARBA00006087"/>
    </source>
</evidence>
<evidence type="ECO:0000256" key="9">
    <source>
        <dbReference type="ARBA" id="ARBA00022741"/>
    </source>
</evidence>
<keyword evidence="8 14" id="KW-0808">Transferase</keyword>
<comment type="pathway">
    <text evidence="3 14 15">Cofactor biosynthesis; coenzyme A biosynthesis; CoA from (R)-pantothenate: step 1/5.</text>
</comment>
<dbReference type="GO" id="GO:0005737">
    <property type="term" value="C:cytoplasm"/>
    <property type="evidence" value="ECO:0007669"/>
    <property type="project" value="UniProtKB-SubCell"/>
</dbReference>
<evidence type="ECO:0000256" key="6">
    <source>
        <dbReference type="ARBA" id="ARBA00015080"/>
    </source>
</evidence>
<dbReference type="SUPFAM" id="SSF52540">
    <property type="entry name" value="P-loop containing nucleoside triphosphate hydrolases"/>
    <property type="match status" value="1"/>
</dbReference>
<evidence type="ECO:0000256" key="10">
    <source>
        <dbReference type="ARBA" id="ARBA00022777"/>
    </source>
</evidence>
<dbReference type="HAMAP" id="MF_00215">
    <property type="entry name" value="Pantothen_kinase_1"/>
    <property type="match status" value="1"/>
</dbReference>
<keyword evidence="7 14" id="KW-0963">Cytoplasm</keyword>
<keyword evidence="18" id="KW-1185">Reference proteome</keyword>
<comment type="catalytic activity">
    <reaction evidence="1 14 15">
        <text>(R)-pantothenate + ATP = (R)-4'-phosphopantothenate + ADP + H(+)</text>
        <dbReference type="Rhea" id="RHEA:16373"/>
        <dbReference type="ChEBI" id="CHEBI:10986"/>
        <dbReference type="ChEBI" id="CHEBI:15378"/>
        <dbReference type="ChEBI" id="CHEBI:29032"/>
        <dbReference type="ChEBI" id="CHEBI:30616"/>
        <dbReference type="ChEBI" id="CHEBI:456216"/>
        <dbReference type="EC" id="2.7.1.33"/>
    </reaction>
</comment>
<feature type="binding site" evidence="14">
    <location>
        <begin position="95"/>
        <end position="102"/>
    </location>
    <ligand>
        <name>ATP</name>
        <dbReference type="ChEBI" id="CHEBI:30616"/>
    </ligand>
</feature>
<comment type="caution">
    <text evidence="17">The sequence shown here is derived from an EMBL/GenBank/DDBJ whole genome shotgun (WGS) entry which is preliminary data.</text>
</comment>
<keyword evidence="11 14" id="KW-0067">ATP-binding</keyword>
<keyword evidence="10 14" id="KW-0418">Kinase</keyword>
<dbReference type="InterPro" id="IPR006083">
    <property type="entry name" value="PRK/URK"/>
</dbReference>
<evidence type="ECO:0000256" key="8">
    <source>
        <dbReference type="ARBA" id="ARBA00022679"/>
    </source>
</evidence>
<dbReference type="Proteomes" id="UP000613743">
    <property type="component" value="Unassembled WGS sequence"/>
</dbReference>
<dbReference type="AlphaFoldDB" id="A0A917JYN1"/>
<feature type="domain" description="Phosphoribulokinase/uridine kinase" evidence="16">
    <location>
        <begin position="90"/>
        <end position="241"/>
    </location>
</feature>
<evidence type="ECO:0000313" key="17">
    <source>
        <dbReference type="EMBL" id="GGI93110.1"/>
    </source>
</evidence>
<comment type="subcellular location">
    <subcellularLocation>
        <location evidence="2 14 15">Cytoplasm</location>
    </subcellularLocation>
</comment>
<reference evidence="17" key="2">
    <citation type="submission" date="2020-09" db="EMBL/GenBank/DDBJ databases">
        <authorList>
            <person name="Sun Q."/>
            <person name="Ohkuma M."/>
        </authorList>
    </citation>
    <scope>NUCLEOTIDE SEQUENCE</scope>
    <source>
        <strain evidence="17">JCM 30804</strain>
    </source>
</reference>
<keyword evidence="9 14" id="KW-0547">Nucleotide-binding</keyword>
<evidence type="ECO:0000256" key="7">
    <source>
        <dbReference type="ARBA" id="ARBA00022490"/>
    </source>
</evidence>
<dbReference type="CDD" id="cd02025">
    <property type="entry name" value="PanK"/>
    <property type="match status" value="1"/>
</dbReference>
<comment type="similarity">
    <text evidence="4 14 15">Belongs to the prokaryotic pantothenate kinase family.</text>
</comment>
<sequence>MQSEHSLQHALYHSFSQTDWAQLRESVPLTLNEAELVALRGANEQVSLSEVTDIYLPLSRLLNLIVEAKQSRGLVLNEFLGQKPTKSPYIISIAGSVAVGKSTTARILQALLQQWPEHPKVDLVTTDGFLYPLVELKQRGLLQRKGFPESYDSKMLLDFIAELKSGKSDVEAPLYSHVTYDRLTDKKQAINQPDILILEGLNVLQTGLDAPVDTKSPFVSDFVDFSIYVDADENLLKQWYCERFLQFRSGAFANENSYFHHYASLSDGQARKIASHIWDTINAPNLQLNIKPTRERANLILNKGQDHLIKQVLLRK</sequence>
<dbReference type="GO" id="GO:0005524">
    <property type="term" value="F:ATP binding"/>
    <property type="evidence" value="ECO:0007669"/>
    <property type="project" value="UniProtKB-UniRule"/>
</dbReference>
<dbReference type="InterPro" id="IPR027417">
    <property type="entry name" value="P-loop_NTPase"/>
</dbReference>
<dbReference type="EMBL" id="BMPZ01000016">
    <property type="protein sequence ID" value="GGI93110.1"/>
    <property type="molecule type" value="Genomic_DNA"/>
</dbReference>
<evidence type="ECO:0000256" key="12">
    <source>
        <dbReference type="ARBA" id="ARBA00022993"/>
    </source>
</evidence>
<reference evidence="17" key="1">
    <citation type="journal article" date="2014" name="Int. J. Syst. Evol. Microbiol.">
        <title>Complete genome sequence of Corynebacterium casei LMG S-19264T (=DSM 44701T), isolated from a smear-ripened cheese.</title>
        <authorList>
            <consortium name="US DOE Joint Genome Institute (JGI-PGF)"/>
            <person name="Walter F."/>
            <person name="Albersmeier A."/>
            <person name="Kalinowski J."/>
            <person name="Ruckert C."/>
        </authorList>
    </citation>
    <scope>NUCLEOTIDE SEQUENCE</scope>
    <source>
        <strain evidence="17">JCM 30804</strain>
    </source>
</reference>
<organism evidence="17 18">
    <name type="scientific">Shewanella gelidii</name>
    <dbReference type="NCBI Taxonomy" id="1642821"/>
    <lineage>
        <taxon>Bacteria</taxon>
        <taxon>Pseudomonadati</taxon>
        <taxon>Pseudomonadota</taxon>
        <taxon>Gammaproteobacteria</taxon>
        <taxon>Alteromonadales</taxon>
        <taxon>Shewanellaceae</taxon>
        <taxon>Shewanella</taxon>
    </lineage>
</organism>
<name>A0A917JYN1_9GAMM</name>
<accession>A0A917JYN1</accession>
<dbReference type="Gene3D" id="3.40.50.300">
    <property type="entry name" value="P-loop containing nucleotide triphosphate hydrolases"/>
    <property type="match status" value="1"/>
</dbReference>
<dbReference type="GO" id="GO:0004594">
    <property type="term" value="F:pantothenate kinase activity"/>
    <property type="evidence" value="ECO:0007669"/>
    <property type="project" value="UniProtKB-UniRule"/>
</dbReference>
<evidence type="ECO:0000256" key="13">
    <source>
        <dbReference type="ARBA" id="ARBA00032866"/>
    </source>
</evidence>
<dbReference type="NCBIfam" id="TIGR00554">
    <property type="entry name" value="panK_bact"/>
    <property type="match status" value="1"/>
</dbReference>
<keyword evidence="12 14" id="KW-0173">Coenzyme A biosynthesis</keyword>